<dbReference type="InterPro" id="IPR036250">
    <property type="entry name" value="AcylCo_DH-like_C"/>
</dbReference>
<dbReference type="Pfam" id="PF00441">
    <property type="entry name" value="Acyl-CoA_dh_1"/>
    <property type="match status" value="1"/>
</dbReference>
<comment type="caution">
    <text evidence="3">The sequence shown here is derived from an EMBL/GenBank/DDBJ whole genome shotgun (WGS) entry which is preliminary data.</text>
</comment>
<dbReference type="AlphaFoldDB" id="A0A9Q1HFR0"/>
<proteinExistence type="predicted"/>
<keyword evidence="4" id="KW-1185">Reference proteome</keyword>
<dbReference type="Proteomes" id="UP001152320">
    <property type="component" value="Chromosome 4"/>
</dbReference>
<evidence type="ECO:0000259" key="2">
    <source>
        <dbReference type="Pfam" id="PF00441"/>
    </source>
</evidence>
<evidence type="ECO:0000256" key="1">
    <source>
        <dbReference type="ARBA" id="ARBA00022630"/>
    </source>
</evidence>
<organism evidence="3 4">
    <name type="scientific">Holothuria leucospilota</name>
    <name type="common">Black long sea cucumber</name>
    <name type="synonym">Mertensiothuria leucospilota</name>
    <dbReference type="NCBI Taxonomy" id="206669"/>
    <lineage>
        <taxon>Eukaryota</taxon>
        <taxon>Metazoa</taxon>
        <taxon>Echinodermata</taxon>
        <taxon>Eleutherozoa</taxon>
        <taxon>Echinozoa</taxon>
        <taxon>Holothuroidea</taxon>
        <taxon>Aspidochirotacea</taxon>
        <taxon>Aspidochirotida</taxon>
        <taxon>Holothuriidae</taxon>
        <taxon>Holothuria</taxon>
    </lineage>
</organism>
<accession>A0A9Q1HFR0</accession>
<name>A0A9Q1HFR0_HOLLE</name>
<reference evidence="3" key="1">
    <citation type="submission" date="2021-10" db="EMBL/GenBank/DDBJ databases">
        <title>Tropical sea cucumber genome reveals ecological adaptation and Cuvierian tubules defense mechanism.</title>
        <authorList>
            <person name="Chen T."/>
        </authorList>
    </citation>
    <scope>NUCLEOTIDE SEQUENCE</scope>
    <source>
        <strain evidence="3">Nanhai2018</strain>
        <tissue evidence="3">Muscle</tissue>
    </source>
</reference>
<dbReference type="InterPro" id="IPR009075">
    <property type="entry name" value="AcylCo_DH/oxidase_C"/>
</dbReference>
<dbReference type="GO" id="GO:0016627">
    <property type="term" value="F:oxidoreductase activity, acting on the CH-CH group of donors"/>
    <property type="evidence" value="ECO:0007669"/>
    <property type="project" value="InterPro"/>
</dbReference>
<dbReference type="OrthoDB" id="10254877at2759"/>
<keyword evidence="1" id="KW-0285">Flavoprotein</keyword>
<dbReference type="Gene3D" id="1.20.140.10">
    <property type="entry name" value="Butyryl-CoA Dehydrogenase, subunit A, domain 3"/>
    <property type="match status" value="1"/>
</dbReference>
<evidence type="ECO:0000313" key="3">
    <source>
        <dbReference type="EMBL" id="KAJ8044250.1"/>
    </source>
</evidence>
<sequence length="198" mass="22436">MGEQKQGIVPEPKETDALTKKYDQTRSLHHRTTFKVDKTVDFKDELNACVILVSWTNLERFPLAAALDCAIAYATQRKSLWLPKLWNADSSGKTSYMEVKIESARLLTYKAAFLKDSGKPYTKEAAVANLPASEAAAFATHQMTRQEHRIESIDERMESSREFNFNAAFLELSRRENCLRGLTTLLHCLLPCIQGTFS</sequence>
<feature type="domain" description="Acyl-CoA dehydrogenase/oxidase C-terminal" evidence="2">
    <location>
        <begin position="64"/>
        <end position="143"/>
    </location>
</feature>
<gene>
    <name evidence="3" type="ORF">HOLleu_11656</name>
</gene>
<dbReference type="EMBL" id="JAIZAY010000004">
    <property type="protein sequence ID" value="KAJ8044250.1"/>
    <property type="molecule type" value="Genomic_DNA"/>
</dbReference>
<evidence type="ECO:0000313" key="4">
    <source>
        <dbReference type="Proteomes" id="UP001152320"/>
    </source>
</evidence>
<dbReference type="SUPFAM" id="SSF47203">
    <property type="entry name" value="Acyl-CoA dehydrogenase C-terminal domain-like"/>
    <property type="match status" value="1"/>
</dbReference>
<protein>
    <submittedName>
        <fullName evidence="3">Short-chain specific acyl-CoA dehydrogenase, mitochondrial</fullName>
    </submittedName>
</protein>